<feature type="domain" description="Pterin-binding" evidence="21">
    <location>
        <begin position="319"/>
        <end position="562"/>
    </location>
</feature>
<comment type="function">
    <text evidence="17">Catalyzes the transfer of a methyl group from methyl-cobalamin to homocysteine, yielding enzyme-bound cob(I)alamin and methionine. Subsequently, remethylates the cofactor using methyltetrahydrofolate.</text>
</comment>
<dbReference type="PIRSF" id="PIRSF037472">
    <property type="entry name" value="DHPS_mtfrase"/>
    <property type="match status" value="1"/>
</dbReference>
<evidence type="ECO:0000256" key="4">
    <source>
        <dbReference type="ARBA" id="ARBA00005178"/>
    </source>
</evidence>
<keyword evidence="13 19" id="KW-0479">Metal-binding</keyword>
<reference evidence="24" key="1">
    <citation type="journal article" date="2021" name="PeerJ">
        <title>Extensive microbial diversity within the chicken gut microbiome revealed by metagenomics and culture.</title>
        <authorList>
            <person name="Gilroy R."/>
            <person name="Ravi A."/>
            <person name="Getino M."/>
            <person name="Pursley I."/>
            <person name="Horton D.L."/>
            <person name="Alikhan N.F."/>
            <person name="Baker D."/>
            <person name="Gharbi K."/>
            <person name="Hall N."/>
            <person name="Watson M."/>
            <person name="Adriaenssens E.M."/>
            <person name="Foster-Nyarko E."/>
            <person name="Jarju S."/>
            <person name="Secka A."/>
            <person name="Antonio M."/>
            <person name="Oren A."/>
            <person name="Chaudhuri R.R."/>
            <person name="La Ragione R."/>
            <person name="Hildebrand F."/>
            <person name="Pallen M.J."/>
        </authorList>
    </citation>
    <scope>NUCLEOTIDE SEQUENCE</scope>
    <source>
        <strain evidence="24">ChiSxjej5B17-1746</strain>
    </source>
</reference>
<dbReference type="PROSITE" id="PS50972">
    <property type="entry name" value="PTERIN_BINDING"/>
    <property type="match status" value="1"/>
</dbReference>
<gene>
    <name evidence="24" type="ORF">H9874_04905</name>
</gene>
<dbReference type="Pfam" id="PF02574">
    <property type="entry name" value="S-methyl_trans"/>
    <property type="match status" value="1"/>
</dbReference>
<dbReference type="EMBL" id="DXGI01000175">
    <property type="protein sequence ID" value="HIW78469.1"/>
    <property type="molecule type" value="Genomic_DNA"/>
</dbReference>
<evidence type="ECO:0000256" key="10">
    <source>
        <dbReference type="ARBA" id="ARBA00022628"/>
    </source>
</evidence>
<dbReference type="PANTHER" id="PTHR45833:SF1">
    <property type="entry name" value="METHIONINE SYNTHASE"/>
    <property type="match status" value="1"/>
</dbReference>
<evidence type="ECO:0000259" key="22">
    <source>
        <dbReference type="PROSITE" id="PS51332"/>
    </source>
</evidence>
<keyword evidence="11 19" id="KW-0808">Transferase</keyword>
<dbReference type="InterPro" id="IPR017215">
    <property type="entry name" value="MetH_bac"/>
</dbReference>
<evidence type="ECO:0000256" key="2">
    <source>
        <dbReference type="ARBA" id="ARBA00001947"/>
    </source>
</evidence>
<dbReference type="Pfam" id="PF02607">
    <property type="entry name" value="B12-binding_2"/>
    <property type="match status" value="1"/>
</dbReference>
<proteinExistence type="inferred from homology"/>
<dbReference type="EC" id="2.1.1.13" evidence="6"/>
<dbReference type="InterPro" id="IPR036724">
    <property type="entry name" value="Cobalamin-bd_sf"/>
</dbReference>
<feature type="binding site" evidence="19">
    <location>
        <position position="272"/>
    </location>
    <ligand>
        <name>Zn(2+)</name>
        <dbReference type="ChEBI" id="CHEBI:29105"/>
    </ligand>
</feature>
<dbReference type="SUPFAM" id="SSF82282">
    <property type="entry name" value="Homocysteine S-methyltransferase"/>
    <property type="match status" value="1"/>
</dbReference>
<keyword evidence="8 19" id="KW-0489">Methyltransferase</keyword>
<comment type="cofactor">
    <cofactor evidence="2 19">
        <name>Zn(2+)</name>
        <dbReference type="ChEBI" id="CHEBI:29105"/>
    </cofactor>
</comment>
<evidence type="ECO:0000256" key="3">
    <source>
        <dbReference type="ARBA" id="ARBA00001956"/>
    </source>
</evidence>
<evidence type="ECO:0000256" key="17">
    <source>
        <dbReference type="ARBA" id="ARBA00025552"/>
    </source>
</evidence>
<evidence type="ECO:0000256" key="1">
    <source>
        <dbReference type="ARBA" id="ARBA00001700"/>
    </source>
</evidence>
<dbReference type="InterPro" id="IPR003726">
    <property type="entry name" value="HCY_dom"/>
</dbReference>
<comment type="cofactor">
    <cofactor evidence="3">
        <name>methylcob(III)alamin</name>
        <dbReference type="ChEBI" id="CHEBI:28115"/>
    </cofactor>
</comment>
<comment type="catalytic activity">
    <reaction evidence="1">
        <text>(6S)-5-methyl-5,6,7,8-tetrahydrofolate + L-homocysteine = (6S)-5,6,7,8-tetrahydrofolate + L-methionine</text>
        <dbReference type="Rhea" id="RHEA:11172"/>
        <dbReference type="ChEBI" id="CHEBI:18608"/>
        <dbReference type="ChEBI" id="CHEBI:57453"/>
        <dbReference type="ChEBI" id="CHEBI:57844"/>
        <dbReference type="ChEBI" id="CHEBI:58199"/>
        <dbReference type="EC" id="2.1.1.13"/>
    </reaction>
</comment>
<keyword evidence="15" id="KW-0486">Methionine biosynthesis</keyword>
<evidence type="ECO:0000259" key="23">
    <source>
        <dbReference type="PROSITE" id="PS51337"/>
    </source>
</evidence>
<dbReference type="Gene3D" id="3.20.20.330">
    <property type="entry name" value="Homocysteine-binding-like domain"/>
    <property type="match status" value="1"/>
</dbReference>
<dbReference type="GO" id="GO:0050667">
    <property type="term" value="P:homocysteine metabolic process"/>
    <property type="evidence" value="ECO:0007669"/>
    <property type="project" value="TreeGrafter"/>
</dbReference>
<dbReference type="GO" id="GO:0031419">
    <property type="term" value="F:cobalamin binding"/>
    <property type="evidence" value="ECO:0007669"/>
    <property type="project" value="UniProtKB-KW"/>
</dbReference>
<dbReference type="Gene3D" id="3.20.20.20">
    <property type="entry name" value="Dihydropteroate synthase-like"/>
    <property type="match status" value="1"/>
</dbReference>
<evidence type="ECO:0000259" key="21">
    <source>
        <dbReference type="PROSITE" id="PS50972"/>
    </source>
</evidence>
<evidence type="ECO:0000256" key="13">
    <source>
        <dbReference type="ARBA" id="ARBA00022723"/>
    </source>
</evidence>
<dbReference type="Pfam" id="PF02310">
    <property type="entry name" value="B12-binding"/>
    <property type="match status" value="1"/>
</dbReference>
<evidence type="ECO:0000256" key="18">
    <source>
        <dbReference type="ARBA" id="ARBA00031040"/>
    </source>
</evidence>
<evidence type="ECO:0000256" key="9">
    <source>
        <dbReference type="ARBA" id="ARBA00022605"/>
    </source>
</evidence>
<feature type="domain" description="B12-binding N-terminal" evidence="23">
    <location>
        <begin position="586"/>
        <end position="680"/>
    </location>
</feature>
<dbReference type="GO" id="GO:0046653">
    <property type="term" value="P:tetrahydrofolate metabolic process"/>
    <property type="evidence" value="ECO:0007669"/>
    <property type="project" value="TreeGrafter"/>
</dbReference>
<dbReference type="GO" id="GO:0005829">
    <property type="term" value="C:cytosol"/>
    <property type="evidence" value="ECO:0007669"/>
    <property type="project" value="TreeGrafter"/>
</dbReference>
<sequence length="805" mass="85299">MADFRSALASGRILVLDGGMGTMLQARGLPAGEHPEQFCLDRPDVLRGIHADYLAAGADIILTCTFGGSRLKLPAGIEPVPFNREMARIARSAAEAAGRPVFVAGDMGPCGRFVRPLGDLHPLELYEALREQARGLAEGGVDLFLVETQFDLAEVRIAVAAIRAESDLPVMVSMTFEQGTSLTGTTPEIFAETMQNLGVDALGLNCGLGPEEMAPLMERFLACSSVPVLAEPNAGLPELVDGKTVFRLPPEPFAEKTAAFVGMGARLVGGCCGTTPDHIRALRRAVDAVERRAAPCVTPSGLVLTTRTRLVRISPSQPFTIIGERINPTGKKDLQAELQAGEYGLALRFASEQVALGAPILDVNVGAPMVDETLLLPGLVERLTGKYAEPLSLDSSNAEAIAAALPFCPGSALVNSISGEADRMERLGPLCRQWGAPFILLPIQGRKLPVKAADRIAIIESLLEKADALGIPRRLVLVDVLALAVASKPEAAREGLETIRWCVAQGLPATIGLSNISFGLPARELVNTTFLSMAMGAGLSCCIANPSSGRLREARAAGNVLLGHDRDAAAFVDGYAAWQPGSGGAAEAAAFARAAATTVEEAVIMGDRENVIALVEKELEAGADPFELVRGRLIPAITEVGNRYERRDYFLPQLLRSAETMQTAFARLKPLLERESRSEEQHVIVLATVEGDIHDIGKNIVSLMLGNHGFKIVDLGKDVKAEAIVAAAAEHKADLIGLSALMTTTMVRMQDTVELVKARGLGVDVMVGGAVVTPAFAERIGAHYSSDAVDAVRLAKSLIAARKNR</sequence>
<feature type="binding site" evidence="19">
    <location>
        <position position="206"/>
    </location>
    <ligand>
        <name>Zn(2+)</name>
        <dbReference type="ChEBI" id="CHEBI:29105"/>
    </ligand>
</feature>
<dbReference type="PANTHER" id="PTHR45833">
    <property type="entry name" value="METHIONINE SYNTHASE"/>
    <property type="match status" value="1"/>
</dbReference>
<name>A0A9D1QZG6_9BACT</name>
<dbReference type="Pfam" id="PF00809">
    <property type="entry name" value="Pterin_bind"/>
    <property type="match status" value="1"/>
</dbReference>
<dbReference type="PROSITE" id="PS50970">
    <property type="entry name" value="HCY"/>
    <property type="match status" value="1"/>
</dbReference>
<dbReference type="GO" id="GO:0032259">
    <property type="term" value="P:methylation"/>
    <property type="evidence" value="ECO:0007669"/>
    <property type="project" value="UniProtKB-KW"/>
</dbReference>
<organism evidence="24 25">
    <name type="scientific">Candidatus Bilophila faecipullorum</name>
    <dbReference type="NCBI Taxonomy" id="2838482"/>
    <lineage>
        <taxon>Bacteria</taxon>
        <taxon>Pseudomonadati</taxon>
        <taxon>Thermodesulfobacteriota</taxon>
        <taxon>Desulfovibrionia</taxon>
        <taxon>Desulfovibrionales</taxon>
        <taxon>Desulfovibrionaceae</taxon>
        <taxon>Bilophila</taxon>
    </lineage>
</organism>
<evidence type="ECO:0000256" key="7">
    <source>
        <dbReference type="ARBA" id="ARBA00013998"/>
    </source>
</evidence>
<dbReference type="SUPFAM" id="SSF52242">
    <property type="entry name" value="Cobalamin (vitamin B12)-binding domain"/>
    <property type="match status" value="1"/>
</dbReference>
<dbReference type="GO" id="GO:0046872">
    <property type="term" value="F:metal ion binding"/>
    <property type="evidence" value="ECO:0007669"/>
    <property type="project" value="UniProtKB-KW"/>
</dbReference>
<dbReference type="SUPFAM" id="SSF47644">
    <property type="entry name" value="Methionine synthase domain"/>
    <property type="match status" value="1"/>
</dbReference>
<dbReference type="InterPro" id="IPR000489">
    <property type="entry name" value="Pterin-binding_dom"/>
</dbReference>
<comment type="similarity">
    <text evidence="5">Belongs to the vitamin-B12 dependent methionine synthase family.</text>
</comment>
<protein>
    <recommendedName>
        <fullName evidence="7">Methionine synthase</fullName>
        <ecNumber evidence="6">2.1.1.13</ecNumber>
    </recommendedName>
    <alternativeName>
        <fullName evidence="18">5-methyltetrahydrofolate--homocysteine methyltransferase</fullName>
    </alternativeName>
</protein>
<keyword evidence="9" id="KW-0028">Amino-acid biosynthesis</keyword>
<evidence type="ECO:0000259" key="20">
    <source>
        <dbReference type="PROSITE" id="PS50970"/>
    </source>
</evidence>
<keyword evidence="14 19" id="KW-0862">Zinc</keyword>
<evidence type="ECO:0000256" key="5">
    <source>
        <dbReference type="ARBA" id="ARBA00010398"/>
    </source>
</evidence>
<evidence type="ECO:0000313" key="25">
    <source>
        <dbReference type="Proteomes" id="UP000824264"/>
    </source>
</evidence>
<evidence type="ECO:0000256" key="6">
    <source>
        <dbReference type="ARBA" id="ARBA00012032"/>
    </source>
</evidence>
<dbReference type="CDD" id="cd02070">
    <property type="entry name" value="corrinoid_protein_B12-BD"/>
    <property type="match status" value="1"/>
</dbReference>
<dbReference type="SMART" id="SM01018">
    <property type="entry name" value="B12-binding_2"/>
    <property type="match status" value="1"/>
</dbReference>
<keyword evidence="10" id="KW-0846">Cobalamin</keyword>
<evidence type="ECO:0000256" key="11">
    <source>
        <dbReference type="ARBA" id="ARBA00022679"/>
    </source>
</evidence>
<comment type="pathway">
    <text evidence="4">Amino-acid biosynthesis; L-methionine biosynthesis via de novo pathway; L-methionine from L-homocysteine (MetH route): step 1/1.</text>
</comment>
<comment type="caution">
    <text evidence="24">The sequence shown here is derived from an EMBL/GenBank/DDBJ whole genome shotgun (WGS) entry which is preliminary data.</text>
</comment>
<dbReference type="SUPFAM" id="SSF51717">
    <property type="entry name" value="Dihydropteroate synthetase-like"/>
    <property type="match status" value="1"/>
</dbReference>
<dbReference type="InterPro" id="IPR011005">
    <property type="entry name" value="Dihydropteroate_synth-like_sf"/>
</dbReference>
<dbReference type="GO" id="GO:0008705">
    <property type="term" value="F:methionine synthase activity"/>
    <property type="evidence" value="ECO:0007669"/>
    <property type="project" value="UniProtKB-EC"/>
</dbReference>
<keyword evidence="16" id="KW-0170">Cobalt</keyword>
<dbReference type="PROSITE" id="PS51337">
    <property type="entry name" value="B12_BINDING_NTER"/>
    <property type="match status" value="1"/>
</dbReference>
<keyword evidence="12" id="KW-0949">S-adenosyl-L-methionine</keyword>
<feature type="domain" description="B12-binding" evidence="22">
    <location>
        <begin position="681"/>
        <end position="805"/>
    </location>
</feature>
<dbReference type="InterPro" id="IPR050554">
    <property type="entry name" value="Met_Synthase/Corrinoid"/>
</dbReference>
<evidence type="ECO:0000256" key="8">
    <source>
        <dbReference type="ARBA" id="ARBA00022603"/>
    </source>
</evidence>
<evidence type="ECO:0000256" key="19">
    <source>
        <dbReference type="PROSITE-ProRule" id="PRU00333"/>
    </source>
</evidence>
<dbReference type="Gene3D" id="1.10.1240.10">
    <property type="entry name" value="Methionine synthase domain"/>
    <property type="match status" value="1"/>
</dbReference>
<evidence type="ECO:0000313" key="24">
    <source>
        <dbReference type="EMBL" id="HIW78469.1"/>
    </source>
</evidence>
<dbReference type="Gene3D" id="3.40.50.280">
    <property type="entry name" value="Cobalamin-binding domain"/>
    <property type="match status" value="1"/>
</dbReference>
<reference evidence="24" key="2">
    <citation type="submission" date="2021-04" db="EMBL/GenBank/DDBJ databases">
        <authorList>
            <person name="Gilroy R."/>
        </authorList>
    </citation>
    <scope>NUCLEOTIDE SEQUENCE</scope>
    <source>
        <strain evidence="24">ChiSxjej5B17-1746</strain>
    </source>
</reference>
<evidence type="ECO:0000256" key="15">
    <source>
        <dbReference type="ARBA" id="ARBA00023167"/>
    </source>
</evidence>
<dbReference type="InterPro" id="IPR006158">
    <property type="entry name" value="Cobalamin-bd"/>
</dbReference>
<dbReference type="Proteomes" id="UP000824264">
    <property type="component" value="Unassembled WGS sequence"/>
</dbReference>
<evidence type="ECO:0000256" key="16">
    <source>
        <dbReference type="ARBA" id="ARBA00023285"/>
    </source>
</evidence>
<feature type="domain" description="Hcy-binding" evidence="20">
    <location>
        <begin position="2"/>
        <end position="286"/>
    </location>
</feature>
<dbReference type="InterPro" id="IPR003759">
    <property type="entry name" value="Cbl-bd_cap"/>
</dbReference>
<dbReference type="InterPro" id="IPR036594">
    <property type="entry name" value="Meth_synthase_dom"/>
</dbReference>
<dbReference type="InterPro" id="IPR036589">
    <property type="entry name" value="HCY_dom_sf"/>
</dbReference>
<dbReference type="PROSITE" id="PS51332">
    <property type="entry name" value="B12_BINDING"/>
    <property type="match status" value="1"/>
</dbReference>
<feature type="binding site" evidence="19">
    <location>
        <position position="271"/>
    </location>
    <ligand>
        <name>Zn(2+)</name>
        <dbReference type="ChEBI" id="CHEBI:29105"/>
    </ligand>
</feature>
<dbReference type="AlphaFoldDB" id="A0A9D1QZG6"/>
<evidence type="ECO:0000256" key="12">
    <source>
        <dbReference type="ARBA" id="ARBA00022691"/>
    </source>
</evidence>
<accession>A0A9D1QZG6</accession>
<evidence type="ECO:0000256" key="14">
    <source>
        <dbReference type="ARBA" id="ARBA00022833"/>
    </source>
</evidence>